<keyword evidence="10" id="KW-1185">Reference proteome</keyword>
<dbReference type="Pfam" id="PF00300">
    <property type="entry name" value="His_Phos_1"/>
    <property type="match status" value="1"/>
</dbReference>
<evidence type="ECO:0000256" key="2">
    <source>
        <dbReference type="ARBA" id="ARBA00013067"/>
    </source>
</evidence>
<reference evidence="10" key="1">
    <citation type="journal article" date="2016" name="Genome Announc.">
        <title>Genome sequences of three species of Hanseniaspora isolated from spontaneous wine fermentations.</title>
        <authorList>
            <person name="Sternes P.R."/>
            <person name="Lee D."/>
            <person name="Kutyna D.R."/>
            <person name="Borneman A.R."/>
        </authorList>
    </citation>
    <scope>NUCLEOTIDE SEQUENCE [LARGE SCALE GENOMIC DNA]</scope>
    <source>
        <strain evidence="10">AWRI3578</strain>
    </source>
</reference>
<dbReference type="Gene3D" id="3.40.50.300">
    <property type="entry name" value="P-loop containing nucleotide triphosphate hydrolases"/>
    <property type="match status" value="1"/>
</dbReference>
<dbReference type="InterPro" id="IPR013078">
    <property type="entry name" value="His_Pase_superF_clade-1"/>
</dbReference>
<dbReference type="AlphaFoldDB" id="A0A1E5R6L0"/>
<evidence type="ECO:0000256" key="4">
    <source>
        <dbReference type="ARBA" id="ARBA00022801"/>
    </source>
</evidence>
<dbReference type="GO" id="GO:0005829">
    <property type="term" value="C:cytosol"/>
    <property type="evidence" value="ECO:0007669"/>
    <property type="project" value="TreeGrafter"/>
</dbReference>
<dbReference type="SUPFAM" id="SSF52540">
    <property type="entry name" value="P-loop containing nucleoside triphosphate hydrolases"/>
    <property type="match status" value="1"/>
</dbReference>
<feature type="binding site" evidence="7">
    <location>
        <begin position="238"/>
        <end position="245"/>
    </location>
    <ligand>
        <name>substrate</name>
    </ligand>
</feature>
<dbReference type="EC" id="3.1.3.46" evidence="2"/>
<feature type="binding site" evidence="7">
    <location>
        <position position="291"/>
    </location>
    <ligand>
        <name>substrate</name>
    </ligand>
</feature>
<dbReference type="SUPFAM" id="SSF53254">
    <property type="entry name" value="Phosphoglycerate mutase-like"/>
    <property type="match status" value="1"/>
</dbReference>
<feature type="active site" description="Proton donor/acceptor" evidence="6">
    <location>
        <position position="312"/>
    </location>
</feature>
<comment type="caution">
    <text evidence="9">The sequence shown here is derived from an EMBL/GenBank/DDBJ whole genome shotgun (WGS) entry which is preliminary data.</text>
</comment>
<evidence type="ECO:0000313" key="10">
    <source>
        <dbReference type="Proteomes" id="UP000095605"/>
    </source>
</evidence>
<evidence type="ECO:0000259" key="8">
    <source>
        <dbReference type="Pfam" id="PF01591"/>
    </source>
</evidence>
<dbReference type="Gene3D" id="3.40.50.1240">
    <property type="entry name" value="Phosphoglycerate mutase-like"/>
    <property type="match status" value="1"/>
</dbReference>
<dbReference type="PIRSF" id="PIRSF000709">
    <property type="entry name" value="6PFK_2-Ptase"/>
    <property type="match status" value="1"/>
</dbReference>
<dbReference type="Proteomes" id="UP000095605">
    <property type="component" value="Unassembled WGS sequence"/>
</dbReference>
<dbReference type="PRINTS" id="PR00991">
    <property type="entry name" value="6PFRUCTKNASE"/>
</dbReference>
<dbReference type="InterPro" id="IPR003094">
    <property type="entry name" value="6Pfruct_kin"/>
</dbReference>
<dbReference type="PROSITE" id="PS00175">
    <property type="entry name" value="PG_MUTASE"/>
    <property type="match status" value="1"/>
</dbReference>
<dbReference type="PANTHER" id="PTHR10606:SF44">
    <property type="entry name" value="6-PHOSPHOFRUCTO 2-KINASE_FRUCTOSE 2,6-BISPHOSPHATASE LONG FORM"/>
    <property type="match status" value="1"/>
</dbReference>
<evidence type="ECO:0000256" key="3">
    <source>
        <dbReference type="ARBA" id="ARBA00022741"/>
    </source>
</evidence>
<dbReference type="InterPro" id="IPR029033">
    <property type="entry name" value="His_PPase_superfam"/>
</dbReference>
<gene>
    <name evidence="9" type="ORF">AWRI3578_g3604</name>
</gene>
<dbReference type="PANTHER" id="PTHR10606">
    <property type="entry name" value="6-PHOSPHOFRUCTO-2-KINASE/FRUCTOSE-2,6-BISPHOSPHATASE"/>
    <property type="match status" value="1"/>
</dbReference>
<evidence type="ECO:0000313" key="9">
    <source>
        <dbReference type="EMBL" id="OEJ82534.1"/>
    </source>
</evidence>
<dbReference type="FunFam" id="3.40.50.1240:FF:000005">
    <property type="entry name" value="GpmB, Fructose-2,6-bisphosphatase"/>
    <property type="match status" value="1"/>
</dbReference>
<dbReference type="InterPro" id="IPR013079">
    <property type="entry name" value="6Phosfructo_kin"/>
</dbReference>
<dbReference type="FunFam" id="3.40.50.300:FF:000644">
    <property type="entry name" value="GpmB, Fructose-2,6-bisphosphatase"/>
    <property type="match status" value="1"/>
</dbReference>
<dbReference type="InterPro" id="IPR001345">
    <property type="entry name" value="PG/BPGM_mutase_AS"/>
</dbReference>
<evidence type="ECO:0000256" key="7">
    <source>
        <dbReference type="PIRSR" id="PIRSR613078-2"/>
    </source>
</evidence>
<dbReference type="GO" id="GO:0005524">
    <property type="term" value="F:ATP binding"/>
    <property type="evidence" value="ECO:0007669"/>
    <property type="project" value="UniProtKB-KW"/>
</dbReference>
<dbReference type="InterPro" id="IPR027417">
    <property type="entry name" value="P-loop_NTPase"/>
</dbReference>
<organism evidence="9 10">
    <name type="scientific">Hanseniaspora opuntiae</name>
    <dbReference type="NCBI Taxonomy" id="211096"/>
    <lineage>
        <taxon>Eukaryota</taxon>
        <taxon>Fungi</taxon>
        <taxon>Dikarya</taxon>
        <taxon>Ascomycota</taxon>
        <taxon>Saccharomycotina</taxon>
        <taxon>Saccharomycetes</taxon>
        <taxon>Saccharomycodales</taxon>
        <taxon>Saccharomycodaceae</taxon>
        <taxon>Hanseniaspora</taxon>
    </lineage>
</organism>
<protein>
    <recommendedName>
        <fullName evidence="2">fructose-2,6-bisphosphate 2-phosphatase</fullName>
        <ecNumber evidence="2">3.1.3.46</ecNumber>
    </recommendedName>
</protein>
<evidence type="ECO:0000256" key="6">
    <source>
        <dbReference type="PIRSR" id="PIRSR613078-1"/>
    </source>
</evidence>
<dbReference type="OrthoDB" id="267323at2759"/>
<dbReference type="SMART" id="SM00855">
    <property type="entry name" value="PGAM"/>
    <property type="match status" value="1"/>
</dbReference>
<feature type="domain" description="6-phosphofructo-2-kinase" evidence="8">
    <location>
        <begin position="10"/>
        <end position="226"/>
    </location>
</feature>
<keyword evidence="5" id="KW-0067">ATP-binding</keyword>
<keyword evidence="4" id="KW-0378">Hydrolase</keyword>
<dbReference type="EMBL" id="LPNL01000008">
    <property type="protein sequence ID" value="OEJ82534.1"/>
    <property type="molecule type" value="Genomic_DNA"/>
</dbReference>
<comment type="similarity">
    <text evidence="1">In the C-terminal section; belongs to the phosphoglycerate mutase family.</text>
</comment>
<dbReference type="GO" id="GO:0006003">
    <property type="term" value="P:fructose 2,6-bisphosphate metabolic process"/>
    <property type="evidence" value="ECO:0007669"/>
    <property type="project" value="InterPro"/>
</dbReference>
<feature type="active site" description="Tele-phosphohistidine intermediate" evidence="6">
    <location>
        <position position="239"/>
    </location>
</feature>
<dbReference type="GO" id="GO:0003873">
    <property type="term" value="F:6-phosphofructo-2-kinase activity"/>
    <property type="evidence" value="ECO:0007669"/>
    <property type="project" value="InterPro"/>
</dbReference>
<sequence length="459" mass="53439">MTPSTSIKYHSNTNLNICVILVGLPCRGKTFISNKIKTYLTWMMINSKIFNIGDYRRKQLDSQLDEFTSIDADFYNFENQEGLKVRLNSYENALKDMEKWFLNNEGVAILDGTSSTRSHRKWLLERLRLLHIEPIFIESSSDDKDLERLNINALIKSSPDKKDFDFYEMKIKNYIKFYESMNEFDDEKDYTFVKLMKKADGLEQAVINKVQSYLESKIIFYVMNLNYLNPSKVIWLSRHGESVYNVEKKIGGDSRLSERGLMYAKKLPQLLKEQGFDETNQMSAWTSTLVRTNETAQYLPFDKILPWRALNELDAGLCDGMTYEEIEEKYPEDFKERDDDKFEYRYKGGESYKDVVLRVEPVMMELERQSNVLIITHQAVLRCIYAYFMNIPQDQSPWVAIPLHTLIKLEVRPYGACKVTLIKANIPAVSTYKEKGTSNVGEDASIKNNSSRNLLADTL</sequence>
<dbReference type="CDD" id="cd07067">
    <property type="entry name" value="HP_PGM_like"/>
    <property type="match status" value="1"/>
</dbReference>
<dbReference type="GO" id="GO:0004331">
    <property type="term" value="F:fructose-2,6-bisphosphate 2-phosphatase activity"/>
    <property type="evidence" value="ECO:0007669"/>
    <property type="project" value="UniProtKB-EC"/>
</dbReference>
<evidence type="ECO:0000256" key="5">
    <source>
        <dbReference type="ARBA" id="ARBA00022840"/>
    </source>
</evidence>
<dbReference type="Pfam" id="PF01591">
    <property type="entry name" value="6PF2K"/>
    <property type="match status" value="1"/>
</dbReference>
<evidence type="ECO:0000256" key="1">
    <source>
        <dbReference type="ARBA" id="ARBA00008408"/>
    </source>
</evidence>
<accession>A0A1E5R6L0</accession>
<keyword evidence="3" id="KW-0547">Nucleotide-binding</keyword>
<dbReference type="GO" id="GO:0006000">
    <property type="term" value="P:fructose metabolic process"/>
    <property type="evidence" value="ECO:0007669"/>
    <property type="project" value="InterPro"/>
</dbReference>
<proteinExistence type="inferred from homology"/>
<name>A0A1E5R6L0_9ASCO</name>